<sequence length="135" mass="16037">MRRKLYLDIDGVLITTKHPQPAYHVVEFIRYIVNNFECYWLTTHCKGDASNVIRYLSSYFEPTIMQDLRTIKPTCWDSLKTEAIDFGSNFYWLDDNPLQVEKCVILQHGKLERLIEVDLSHEEELKRVLERLTTL</sequence>
<accession>A0ABR7D130</accession>
<dbReference type="RefSeq" id="WP_186976119.1">
    <property type="nucleotide sequence ID" value="NZ_JACOOH010000004.1"/>
</dbReference>
<protein>
    <recommendedName>
        <fullName evidence="3">FCP1 homology domain-containing protein</fullName>
    </recommendedName>
</protein>
<evidence type="ECO:0000313" key="2">
    <source>
        <dbReference type="Proteomes" id="UP000646484"/>
    </source>
</evidence>
<evidence type="ECO:0008006" key="3">
    <source>
        <dbReference type="Google" id="ProtNLM"/>
    </source>
</evidence>
<comment type="caution">
    <text evidence="1">The sequence shown here is derived from an EMBL/GenBank/DDBJ whole genome shotgun (WGS) entry which is preliminary data.</text>
</comment>
<name>A0ABR7D130_9BACT</name>
<reference evidence="1 2" key="1">
    <citation type="submission" date="2020-08" db="EMBL/GenBank/DDBJ databases">
        <title>Genome public.</title>
        <authorList>
            <person name="Liu C."/>
            <person name="Sun Q."/>
        </authorList>
    </citation>
    <scope>NUCLEOTIDE SEQUENCE [LARGE SCALE GENOMIC DNA]</scope>
    <source>
        <strain evidence="1 2">NSJ-56</strain>
    </source>
</reference>
<gene>
    <name evidence="1" type="ORF">H8S64_11130</name>
</gene>
<dbReference type="Proteomes" id="UP000646484">
    <property type="component" value="Unassembled WGS sequence"/>
</dbReference>
<dbReference type="EMBL" id="JACOOH010000004">
    <property type="protein sequence ID" value="MBC5621651.1"/>
    <property type="molecule type" value="Genomic_DNA"/>
</dbReference>
<organism evidence="1 2">
    <name type="scientific">Butyricimonas hominis</name>
    <dbReference type="NCBI Taxonomy" id="2763032"/>
    <lineage>
        <taxon>Bacteria</taxon>
        <taxon>Pseudomonadati</taxon>
        <taxon>Bacteroidota</taxon>
        <taxon>Bacteroidia</taxon>
        <taxon>Bacteroidales</taxon>
        <taxon>Odoribacteraceae</taxon>
        <taxon>Butyricimonas</taxon>
    </lineage>
</organism>
<keyword evidence="2" id="KW-1185">Reference proteome</keyword>
<proteinExistence type="predicted"/>
<evidence type="ECO:0000313" key="1">
    <source>
        <dbReference type="EMBL" id="MBC5621651.1"/>
    </source>
</evidence>